<dbReference type="EMBL" id="CAJOBZ010000031">
    <property type="protein sequence ID" value="CAF4888845.1"/>
    <property type="molecule type" value="Genomic_DNA"/>
</dbReference>
<evidence type="ECO:0000256" key="3">
    <source>
        <dbReference type="ARBA" id="ARBA00022771"/>
    </source>
</evidence>
<feature type="domain" description="C2H2-type" evidence="7">
    <location>
        <begin position="341"/>
        <end position="368"/>
    </location>
</feature>
<dbReference type="SUPFAM" id="SSF57667">
    <property type="entry name" value="beta-beta-alpha zinc fingers"/>
    <property type="match status" value="3"/>
</dbReference>
<keyword evidence="1" id="KW-0479">Metal-binding</keyword>
<accession>A0A821UF38</accession>
<dbReference type="PANTHER" id="PTHR24379:SF121">
    <property type="entry name" value="C2H2-TYPE DOMAIN-CONTAINING PROTEIN"/>
    <property type="match status" value="1"/>
</dbReference>
<feature type="domain" description="C2H2-type" evidence="7">
    <location>
        <begin position="221"/>
        <end position="245"/>
    </location>
</feature>
<dbReference type="OrthoDB" id="40579at2759"/>
<feature type="domain" description="C2H2-type" evidence="7">
    <location>
        <begin position="369"/>
        <end position="395"/>
    </location>
</feature>
<dbReference type="Proteomes" id="UP000663880">
    <property type="component" value="Unassembled WGS sequence"/>
</dbReference>
<protein>
    <recommendedName>
        <fullName evidence="7">C2H2-type domain-containing protein</fullName>
    </recommendedName>
</protein>
<dbReference type="FunFam" id="3.30.160.60:FF:000446">
    <property type="entry name" value="Zinc finger protein"/>
    <property type="match status" value="1"/>
</dbReference>
<feature type="domain" description="C2H2-type" evidence="7">
    <location>
        <begin position="312"/>
        <end position="340"/>
    </location>
</feature>
<evidence type="ECO:0000313" key="8">
    <source>
        <dbReference type="EMBL" id="CAF4888845.1"/>
    </source>
</evidence>
<keyword evidence="6" id="KW-0812">Transmembrane</keyword>
<evidence type="ECO:0000256" key="5">
    <source>
        <dbReference type="PROSITE-ProRule" id="PRU00042"/>
    </source>
</evidence>
<comment type="caution">
    <text evidence="8">The sequence shown here is derived from an EMBL/GenBank/DDBJ whole genome shotgun (WGS) entry which is preliminary data.</text>
</comment>
<evidence type="ECO:0000313" key="9">
    <source>
        <dbReference type="Proteomes" id="UP000663880"/>
    </source>
</evidence>
<dbReference type="InterPro" id="IPR036236">
    <property type="entry name" value="Znf_C2H2_sf"/>
</dbReference>
<dbReference type="PROSITE" id="PS00028">
    <property type="entry name" value="ZINC_FINGER_C2H2_1"/>
    <property type="match status" value="8"/>
</dbReference>
<gene>
    <name evidence="8" type="ORF">PMACD_LOCUS10269</name>
</gene>
<dbReference type="AlphaFoldDB" id="A0A821UF38"/>
<dbReference type="Gene3D" id="3.30.160.60">
    <property type="entry name" value="Classic Zinc Finger"/>
    <property type="match status" value="5"/>
</dbReference>
<feature type="domain" description="C2H2-type" evidence="7">
    <location>
        <begin position="195"/>
        <end position="218"/>
    </location>
</feature>
<proteinExistence type="predicted"/>
<keyword evidence="6" id="KW-1133">Transmembrane helix</keyword>
<feature type="domain" description="C2H2-type" evidence="7">
    <location>
        <begin position="249"/>
        <end position="277"/>
    </location>
</feature>
<keyword evidence="6" id="KW-0472">Membrane</keyword>
<dbReference type="PANTHER" id="PTHR24379">
    <property type="entry name" value="KRAB AND ZINC FINGER DOMAIN-CONTAINING"/>
    <property type="match status" value="1"/>
</dbReference>
<feature type="transmembrane region" description="Helical" evidence="6">
    <location>
        <begin position="6"/>
        <end position="29"/>
    </location>
</feature>
<evidence type="ECO:0000256" key="2">
    <source>
        <dbReference type="ARBA" id="ARBA00022737"/>
    </source>
</evidence>
<dbReference type="GO" id="GO:0008270">
    <property type="term" value="F:zinc ion binding"/>
    <property type="evidence" value="ECO:0007669"/>
    <property type="project" value="UniProtKB-KW"/>
</dbReference>
<organism evidence="8 9">
    <name type="scientific">Pieris macdunnoughi</name>
    <dbReference type="NCBI Taxonomy" id="345717"/>
    <lineage>
        <taxon>Eukaryota</taxon>
        <taxon>Metazoa</taxon>
        <taxon>Ecdysozoa</taxon>
        <taxon>Arthropoda</taxon>
        <taxon>Hexapoda</taxon>
        <taxon>Insecta</taxon>
        <taxon>Pterygota</taxon>
        <taxon>Neoptera</taxon>
        <taxon>Endopterygota</taxon>
        <taxon>Lepidoptera</taxon>
        <taxon>Glossata</taxon>
        <taxon>Ditrysia</taxon>
        <taxon>Papilionoidea</taxon>
        <taxon>Pieridae</taxon>
        <taxon>Pierinae</taxon>
        <taxon>Pieris</taxon>
    </lineage>
</organism>
<keyword evidence="4" id="KW-0862">Zinc</keyword>
<sequence>MSASRALIMMLFGFRVSIHYFLILALSIYKAYIRNEKGLKEDTGIPKKIDIDIETEESEADIKRLLTNNTKDNFKEIIICTNASPIRSKVGRDYLCCFCTDRFKDPAKLKEHSRKHLARLDKDQRNERILKQVIDGKNRMPFIKLDITNLTCKLCGMLIKTLEELLQHLVEIHKRIMHLNIKNLIIPFKFETEEMVCCVCSKEFASFKCLVEHMNTHTTNFVCDLCSATFIAMDRLKSHIKLRHALGEFKCNFCPKIFNMKVKLYQHERRMHRKANEVKKCDYCDENFETQWAKQKHQFKFHGVTVSVLKKVTCDLCVREFPNVGTYKTHFRRFHLLEKSHQCEYCKMRFFDIRQLQIHIVKHTGEKNYQCDLCMKAFALKKSLRKHLIKFSCRR</sequence>
<dbReference type="InterPro" id="IPR013087">
    <property type="entry name" value="Znf_C2H2_type"/>
</dbReference>
<keyword evidence="3 5" id="KW-0863">Zinc-finger</keyword>
<evidence type="ECO:0000256" key="1">
    <source>
        <dbReference type="ARBA" id="ARBA00022723"/>
    </source>
</evidence>
<keyword evidence="9" id="KW-1185">Reference proteome</keyword>
<evidence type="ECO:0000259" key="7">
    <source>
        <dbReference type="PROSITE" id="PS50157"/>
    </source>
</evidence>
<evidence type="ECO:0000256" key="4">
    <source>
        <dbReference type="ARBA" id="ARBA00022833"/>
    </source>
</evidence>
<dbReference type="GO" id="GO:0005634">
    <property type="term" value="C:nucleus"/>
    <property type="evidence" value="ECO:0007669"/>
    <property type="project" value="UniProtKB-ARBA"/>
</dbReference>
<evidence type="ECO:0000256" key="6">
    <source>
        <dbReference type="SAM" id="Phobius"/>
    </source>
</evidence>
<name>A0A821UF38_9NEOP</name>
<keyword evidence="2" id="KW-0677">Repeat</keyword>
<feature type="domain" description="C2H2-type" evidence="7">
    <location>
        <begin position="94"/>
        <end position="116"/>
    </location>
</feature>
<dbReference type="PROSITE" id="PS50157">
    <property type="entry name" value="ZINC_FINGER_C2H2_2"/>
    <property type="match status" value="7"/>
</dbReference>
<dbReference type="SMART" id="SM00355">
    <property type="entry name" value="ZnF_C2H2"/>
    <property type="match status" value="9"/>
</dbReference>
<reference evidence="8" key="1">
    <citation type="submission" date="2021-02" db="EMBL/GenBank/DDBJ databases">
        <authorList>
            <person name="Steward A R."/>
        </authorList>
    </citation>
    <scope>NUCLEOTIDE SEQUENCE</scope>
</reference>